<keyword evidence="1" id="KW-0472">Membrane</keyword>
<feature type="transmembrane region" description="Helical" evidence="1">
    <location>
        <begin position="103"/>
        <end position="124"/>
    </location>
</feature>
<organism evidence="2 3">
    <name type="scientific">Pedobacter yonginense</name>
    <dbReference type="NCBI Taxonomy" id="651869"/>
    <lineage>
        <taxon>Bacteria</taxon>
        <taxon>Pseudomonadati</taxon>
        <taxon>Bacteroidota</taxon>
        <taxon>Sphingobacteriia</taxon>
        <taxon>Sphingobacteriales</taxon>
        <taxon>Sphingobacteriaceae</taxon>
        <taxon>Pedobacter</taxon>
    </lineage>
</organism>
<name>A0A317EIF0_9SPHI</name>
<feature type="transmembrane region" description="Helical" evidence="1">
    <location>
        <begin position="136"/>
        <end position="162"/>
    </location>
</feature>
<accession>A0A317EIF0</accession>
<evidence type="ECO:0000256" key="1">
    <source>
        <dbReference type="SAM" id="Phobius"/>
    </source>
</evidence>
<feature type="transmembrane region" description="Helical" evidence="1">
    <location>
        <begin position="192"/>
        <end position="211"/>
    </location>
</feature>
<dbReference type="OrthoDB" id="1122300at2"/>
<gene>
    <name evidence="2" type="ORF">DHW03_15115</name>
</gene>
<dbReference type="Proteomes" id="UP000245379">
    <property type="component" value="Unassembled WGS sequence"/>
</dbReference>
<sequence>MKAINQILNLISILIFSIAISGIGFVHLLSDHFPIGLLPVSKSIFTGIVCYTVGVTMIMASVLLNFQKTSRIASILLSILLLILTLAISIPDLIGHFYNANNWTGTFEMISLFSISLIISGFILKNTTVLRWGNYLLASGLIVFAVLHYRYAKFIIFLMPGWVPEKELLNGMIMAVFLCSAFSLISSKLSKITMPVLGSMFLIWVLILHLPRVMEKPLIEAEWTSLFIALAMGSVAFFRFLPLVQTENP</sequence>
<evidence type="ECO:0000313" key="2">
    <source>
        <dbReference type="EMBL" id="PWS26125.1"/>
    </source>
</evidence>
<protein>
    <submittedName>
        <fullName evidence="2">Uncharacterized protein</fullName>
    </submittedName>
</protein>
<reference evidence="2 3" key="1">
    <citation type="submission" date="2018-05" db="EMBL/GenBank/DDBJ databases">
        <title>Pedobacter paludis sp. nov., isolated from wetland soil.</title>
        <authorList>
            <person name="Zhang Y."/>
            <person name="Wang G."/>
        </authorList>
    </citation>
    <scope>NUCLEOTIDE SEQUENCE [LARGE SCALE GENOMIC DNA]</scope>
    <source>
        <strain evidence="2 3">KCTC22721</strain>
    </source>
</reference>
<feature type="transmembrane region" description="Helical" evidence="1">
    <location>
        <begin position="44"/>
        <end position="66"/>
    </location>
</feature>
<evidence type="ECO:0000313" key="3">
    <source>
        <dbReference type="Proteomes" id="UP000245379"/>
    </source>
</evidence>
<dbReference type="EMBL" id="QGNZ01000004">
    <property type="protein sequence ID" value="PWS26125.1"/>
    <property type="molecule type" value="Genomic_DNA"/>
</dbReference>
<dbReference type="AlphaFoldDB" id="A0A317EIF0"/>
<feature type="transmembrane region" description="Helical" evidence="1">
    <location>
        <begin position="223"/>
        <end position="241"/>
    </location>
</feature>
<feature type="transmembrane region" description="Helical" evidence="1">
    <location>
        <begin position="7"/>
        <end position="29"/>
    </location>
</feature>
<keyword evidence="3" id="KW-1185">Reference proteome</keyword>
<comment type="caution">
    <text evidence="2">The sequence shown here is derived from an EMBL/GenBank/DDBJ whole genome shotgun (WGS) entry which is preliminary data.</text>
</comment>
<proteinExistence type="predicted"/>
<keyword evidence="1" id="KW-0812">Transmembrane</keyword>
<keyword evidence="1" id="KW-1133">Transmembrane helix</keyword>
<feature type="transmembrane region" description="Helical" evidence="1">
    <location>
        <begin position="168"/>
        <end position="185"/>
    </location>
</feature>
<feature type="transmembrane region" description="Helical" evidence="1">
    <location>
        <begin position="73"/>
        <end position="91"/>
    </location>
</feature>
<dbReference type="RefSeq" id="WP_109926690.1">
    <property type="nucleotide sequence ID" value="NZ_QGNZ01000004.1"/>
</dbReference>